<dbReference type="OrthoDB" id="21330at2759"/>
<dbReference type="CTD" id="115416"/>
<dbReference type="GO" id="GO:0017148">
    <property type="term" value="P:negative regulation of translation"/>
    <property type="evidence" value="ECO:0007669"/>
    <property type="project" value="TreeGrafter"/>
</dbReference>
<dbReference type="PANTHER" id="PTHR21043">
    <property type="entry name" value="IOJAP SUPERFAMILY ORTHOLOG"/>
    <property type="match status" value="1"/>
</dbReference>
<accession>A0A087X930</accession>
<dbReference type="RefSeq" id="XP_007570010.1">
    <property type="nucleotide sequence ID" value="XM_007569948.2"/>
</dbReference>
<dbReference type="eggNOG" id="KOG3212">
    <property type="taxonomic scope" value="Eukaryota"/>
</dbReference>
<dbReference type="SUPFAM" id="SSF81301">
    <property type="entry name" value="Nucleotidyltransferase"/>
    <property type="match status" value="1"/>
</dbReference>
<dbReference type="InterPro" id="IPR043519">
    <property type="entry name" value="NT_sf"/>
</dbReference>
<name>A0A087X930_POEFO</name>
<dbReference type="Pfam" id="PF02410">
    <property type="entry name" value="RsfS"/>
    <property type="match status" value="1"/>
</dbReference>
<comment type="subcellular location">
    <subcellularLocation>
        <location evidence="1">Mitochondrion</location>
    </subcellularLocation>
</comment>
<dbReference type="GeneID" id="103150364"/>
<dbReference type="PANTHER" id="PTHR21043:SF0">
    <property type="entry name" value="MITOCHONDRIAL ASSEMBLY OF RIBOSOMAL LARGE SUBUNIT PROTEIN 1"/>
    <property type="match status" value="1"/>
</dbReference>
<protein>
    <recommendedName>
        <fullName evidence="5">Mitochondrial assembly of ribosomal large subunit protein 1</fullName>
    </recommendedName>
</protein>
<comment type="similarity">
    <text evidence="2">Belongs to the Iojap/RsfS family.</text>
</comment>
<reference evidence="7" key="1">
    <citation type="submission" date="2013-10" db="EMBL/GenBank/DDBJ databases">
        <authorList>
            <person name="Schartl M."/>
            <person name="Warren W."/>
        </authorList>
    </citation>
    <scope>NUCLEOTIDE SEQUENCE [LARGE SCALE GENOMIC DNA]</scope>
    <source>
        <strain evidence="7">female</strain>
    </source>
</reference>
<reference evidence="6" key="2">
    <citation type="submission" date="2025-08" db="UniProtKB">
        <authorList>
            <consortium name="Ensembl"/>
        </authorList>
    </citation>
    <scope>IDENTIFICATION</scope>
</reference>
<proteinExistence type="inferred from homology"/>
<dbReference type="AlphaFoldDB" id="A0A087X930"/>
<organism evidence="6 7">
    <name type="scientific">Poecilia formosa</name>
    <name type="common">Amazon molly</name>
    <name type="synonym">Limia formosa</name>
    <dbReference type="NCBI Taxonomy" id="48698"/>
    <lineage>
        <taxon>Eukaryota</taxon>
        <taxon>Metazoa</taxon>
        <taxon>Chordata</taxon>
        <taxon>Craniata</taxon>
        <taxon>Vertebrata</taxon>
        <taxon>Euteleostomi</taxon>
        <taxon>Actinopterygii</taxon>
        <taxon>Neopterygii</taxon>
        <taxon>Teleostei</taxon>
        <taxon>Neoteleostei</taxon>
        <taxon>Acanthomorphata</taxon>
        <taxon>Ovalentaria</taxon>
        <taxon>Atherinomorphae</taxon>
        <taxon>Cyprinodontiformes</taxon>
        <taxon>Poeciliidae</taxon>
        <taxon>Poeciliinae</taxon>
        <taxon>Poecilia</taxon>
    </lineage>
</organism>
<dbReference type="NCBIfam" id="TIGR00090">
    <property type="entry name" value="rsfS_iojap_ybeB"/>
    <property type="match status" value="1"/>
</dbReference>
<dbReference type="GO" id="GO:0090071">
    <property type="term" value="P:negative regulation of ribosome biogenesis"/>
    <property type="evidence" value="ECO:0007669"/>
    <property type="project" value="TreeGrafter"/>
</dbReference>
<dbReference type="FunFam" id="3.30.460.10:FF:000018">
    <property type="entry name" value="Mitochondrial assembly of ribosomal large subunit 1"/>
    <property type="match status" value="1"/>
</dbReference>
<dbReference type="EMBL" id="AYCK01013329">
    <property type="status" value="NOT_ANNOTATED_CDS"/>
    <property type="molecule type" value="Genomic_DNA"/>
</dbReference>
<dbReference type="STRING" id="48698.ENSPFOP00000002283"/>
<dbReference type="InterPro" id="IPR004394">
    <property type="entry name" value="Iojap/RsfS/C7orf30"/>
</dbReference>
<evidence type="ECO:0000256" key="2">
    <source>
        <dbReference type="ARBA" id="ARBA00010574"/>
    </source>
</evidence>
<evidence type="ECO:0000256" key="3">
    <source>
        <dbReference type="ARBA" id="ARBA00023128"/>
    </source>
</evidence>
<dbReference type="Gene3D" id="3.30.460.10">
    <property type="entry name" value="Beta Polymerase, domain 2"/>
    <property type="match status" value="1"/>
</dbReference>
<dbReference type="GO" id="GO:0005739">
    <property type="term" value="C:mitochondrion"/>
    <property type="evidence" value="ECO:0007669"/>
    <property type="project" value="UniProtKB-SubCell"/>
</dbReference>
<evidence type="ECO:0000256" key="5">
    <source>
        <dbReference type="ARBA" id="ARBA00073331"/>
    </source>
</evidence>
<dbReference type="GO" id="GO:0043023">
    <property type="term" value="F:ribosomal large subunit binding"/>
    <property type="evidence" value="ECO:0007669"/>
    <property type="project" value="TreeGrafter"/>
</dbReference>
<dbReference type="KEGG" id="pfor:103150364"/>
<evidence type="ECO:0000313" key="7">
    <source>
        <dbReference type="Proteomes" id="UP000028760"/>
    </source>
</evidence>
<keyword evidence="7" id="KW-1185">Reference proteome</keyword>
<dbReference type="Ensembl" id="ENSPFOT00000002287.1">
    <property type="protein sequence ID" value="ENSPFOP00000002283.1"/>
    <property type="gene ID" value="ENSPFOG00000002440.1"/>
</dbReference>
<dbReference type="HAMAP" id="MF_01477">
    <property type="entry name" value="Iojap_RsfS"/>
    <property type="match status" value="1"/>
</dbReference>
<evidence type="ECO:0000256" key="4">
    <source>
        <dbReference type="ARBA" id="ARBA00053669"/>
    </source>
</evidence>
<keyword evidence="3" id="KW-0496">Mitochondrion</keyword>
<dbReference type="Proteomes" id="UP000028760">
    <property type="component" value="Unassembled WGS sequence"/>
</dbReference>
<reference evidence="6" key="3">
    <citation type="submission" date="2025-09" db="UniProtKB">
        <authorList>
            <consortium name="Ensembl"/>
        </authorList>
    </citation>
    <scope>IDENTIFICATION</scope>
</reference>
<comment type="function">
    <text evidence="4">Required for normal mitochondrial ribosome function and mitochondrial translation. May play a role in ribosome biogenesis by preventing premature association of the 28S and 39S ribosomal subunits. Interacts with mitochondrial ribosomal protein uL14m (MRPL14), probably blocking formation of intersubunit bridge B8, preventing association of the 28S and 39S ribosomal subunits. Addition to isolated mitochondrial ribosomal subunits partially inhibits translation, probably by interfering with the association of the 28S and 39S ribosomal subunits and the formation of functional ribosomes. May also participate in the assembly and/or regulation of the stability of the large subunit of the mitochondrial ribosome. May function as a ribosomal silencing factor.</text>
</comment>
<evidence type="ECO:0000313" key="6">
    <source>
        <dbReference type="Ensembl" id="ENSPFOP00000002283.1"/>
    </source>
</evidence>
<evidence type="ECO:0000256" key="1">
    <source>
        <dbReference type="ARBA" id="ARBA00004173"/>
    </source>
</evidence>
<dbReference type="GeneTree" id="ENSGT00390000015035"/>
<dbReference type="OMA" id="KMVVHFM"/>
<sequence>MNILCKSRILVSSVCRKSSLLDQLAVPGCTSLIFKARCHSLAVNLSSCQQRWRYGACPRCHSESKRCYTDRGEGRLTERPEKLEYETEEEEDNRRNSNSQNQGFSEVFTLDVLTSLLRQENAVDLCVIKVPDHIQYADYLIVVSGVSPRHIRAMALYAIKVFKFMRKHGEPHAKIEGKDAEDWMCVDFGKMVVHFMLPETREEYELEKLWTLRTYDEQLKKIPVETLPEDFIFDANEFTK</sequence>